<dbReference type="Gene3D" id="3.50.50.60">
    <property type="entry name" value="FAD/NAD(P)-binding domain"/>
    <property type="match status" value="2"/>
</dbReference>
<reference evidence="4 5" key="1">
    <citation type="submission" date="2019-10" db="EMBL/GenBank/DDBJ databases">
        <authorList>
            <person name="Dong K."/>
        </authorList>
    </citation>
    <scope>NUCLEOTIDE SEQUENCE [LARGE SCALE GENOMIC DNA]</scope>
    <source>
        <strain evidence="4">dk386</strain>
        <strain evidence="3">Dk386</strain>
        <strain evidence="5">dk771</strain>
        <strain evidence="2">Dk771</strain>
    </source>
</reference>
<dbReference type="PANTHER" id="PTHR42877">
    <property type="entry name" value="L-ORNITHINE N(5)-MONOOXYGENASE-RELATED"/>
    <property type="match status" value="1"/>
</dbReference>
<dbReference type="InterPro" id="IPR036188">
    <property type="entry name" value="FAD/NAD-bd_sf"/>
</dbReference>
<sequence>MEAQKQKNRQANAKNLADKKQANNTNQPQTKAHVEPLQAHQTQPKQEPSSPKQKATKSKIYDTIIIGAGISGLAAAHKMLEAGLDDFIVLEKAQSLGGTWRDNTYPGCGCDVPSALYSFSFAPSQQWNYLFARQPDILKYLNDVADTFQLKEKIAFEHSLLNAHWNEKESVWELQTSQGDYVAKTVIFATGPITEPQIPKIKGIETFKGEMFHSARWNHDAHLAGKRIAVIGTGASAIQFIPQIQPLAKHLYVLQRTAPWVLPKPDLAIRSQYKELLEKYPSIQKGWRHAVSQSLNLINLGLRHPKALEPVNYLSRQLLKLQVKDPVLRSAVTAKFSIGCKRLLFSNHYYPALQQPNTTLIDQGLVEIDGDTVVAANGERREVDVIIWGTGFEVSHPPIGRHVHNAQGIKLVDVWKDSSPEAFLGTSLAHMPNAFLVLGPNILLYDSFIGIAEAQVDYIVSGLLQMKQQQFKRFEIKPDVLRYHNVKVQANVKNTVFNTGGCQSYYLDQNGRNFAAWPWSLTTLKQRLKQLDLKHYDVI</sequence>
<dbReference type="Pfam" id="PF13738">
    <property type="entry name" value="Pyr_redox_3"/>
    <property type="match status" value="1"/>
</dbReference>
<evidence type="ECO:0000313" key="3">
    <source>
        <dbReference type="EMBL" id="QGA10583.1"/>
    </source>
</evidence>
<protein>
    <submittedName>
        <fullName evidence="2">SidA/IucD/PvdA family monooxygenase</fullName>
    </submittedName>
</protein>
<dbReference type="Proteomes" id="UP000480556">
    <property type="component" value="Unassembled WGS sequence"/>
</dbReference>
<dbReference type="GO" id="GO:0004497">
    <property type="term" value="F:monooxygenase activity"/>
    <property type="evidence" value="ECO:0007669"/>
    <property type="project" value="UniProtKB-KW"/>
</dbReference>
<organism evidence="2 5">
    <name type="scientific">Acinetobacter wanghuae</name>
    <dbReference type="NCBI Taxonomy" id="2662362"/>
    <lineage>
        <taxon>Bacteria</taxon>
        <taxon>Pseudomonadati</taxon>
        <taxon>Pseudomonadota</taxon>
        <taxon>Gammaproteobacteria</taxon>
        <taxon>Moraxellales</taxon>
        <taxon>Moraxellaceae</taxon>
        <taxon>Acinetobacter</taxon>
    </lineage>
</organism>
<evidence type="ECO:0000313" key="5">
    <source>
        <dbReference type="Proteomes" id="UP000480556"/>
    </source>
</evidence>
<dbReference type="RefSeq" id="WP_153370984.1">
    <property type="nucleotide sequence ID" value="NZ_CP045650.1"/>
</dbReference>
<feature type="region of interest" description="Disordered" evidence="1">
    <location>
        <begin position="1"/>
        <end position="55"/>
    </location>
</feature>
<name>A0A5Q0P217_9GAMM</name>
<evidence type="ECO:0000313" key="2">
    <source>
        <dbReference type="EMBL" id="MQW92719.1"/>
    </source>
</evidence>
<dbReference type="PRINTS" id="PR00469">
    <property type="entry name" value="PNDRDTASEII"/>
</dbReference>
<feature type="compositionally biased region" description="Polar residues" evidence="1">
    <location>
        <begin position="39"/>
        <end position="53"/>
    </location>
</feature>
<keyword evidence="2" id="KW-0560">Oxidoreductase</keyword>
<evidence type="ECO:0000313" key="4">
    <source>
        <dbReference type="Proteomes" id="UP000327478"/>
    </source>
</evidence>
<keyword evidence="2" id="KW-0503">Monooxygenase</keyword>
<dbReference type="EMBL" id="CP045650">
    <property type="protein sequence ID" value="QGA10583.1"/>
    <property type="molecule type" value="Genomic_DNA"/>
</dbReference>
<gene>
    <name evidence="3" type="ORF">GFH30_03850</name>
    <name evidence="2" type="ORF">GHJ48_10020</name>
</gene>
<evidence type="ECO:0000256" key="1">
    <source>
        <dbReference type="SAM" id="MobiDB-lite"/>
    </source>
</evidence>
<dbReference type="Proteomes" id="UP000327478">
    <property type="component" value="Chromosome"/>
</dbReference>
<dbReference type="SUPFAM" id="SSF51905">
    <property type="entry name" value="FAD/NAD(P)-binding domain"/>
    <property type="match status" value="2"/>
</dbReference>
<dbReference type="EMBL" id="WITK01000016">
    <property type="protein sequence ID" value="MQW92719.1"/>
    <property type="molecule type" value="Genomic_DNA"/>
</dbReference>
<proteinExistence type="predicted"/>
<dbReference type="AlphaFoldDB" id="A0A5Q0P217"/>
<accession>A0A5Q0P217</accession>
<dbReference type="InterPro" id="IPR051209">
    <property type="entry name" value="FAD-bind_Monooxygenase_sf"/>
</dbReference>
<keyword evidence="4" id="KW-1185">Reference proteome</keyword>
<dbReference type="PANTHER" id="PTHR42877:SF4">
    <property type="entry name" value="FAD_NAD(P)-BINDING DOMAIN-CONTAINING PROTEIN-RELATED"/>
    <property type="match status" value="1"/>
</dbReference>